<dbReference type="PANTHER" id="PTHR43155:SF2">
    <property type="entry name" value="CYCLIC DI-GMP PHOSPHODIESTERASE PA4108"/>
    <property type="match status" value="1"/>
</dbReference>
<dbReference type="Gene3D" id="1.10.3210.10">
    <property type="entry name" value="Hypothetical protein af1432"/>
    <property type="match status" value="1"/>
</dbReference>
<feature type="domain" description="HD-GYP" evidence="1">
    <location>
        <begin position="404"/>
        <end position="596"/>
    </location>
</feature>
<dbReference type="InterPro" id="IPR003018">
    <property type="entry name" value="GAF"/>
</dbReference>
<dbReference type="Pfam" id="PF13185">
    <property type="entry name" value="GAF_2"/>
    <property type="match status" value="1"/>
</dbReference>
<comment type="caution">
    <text evidence="2">The sequence shown here is derived from an EMBL/GenBank/DDBJ whole genome shotgun (WGS) entry which is preliminary data.</text>
</comment>
<name>A0A520X9F3_9DELT</name>
<dbReference type="CDD" id="cd00077">
    <property type="entry name" value="HDc"/>
    <property type="match status" value="1"/>
</dbReference>
<dbReference type="InterPro" id="IPR029016">
    <property type="entry name" value="GAF-like_dom_sf"/>
</dbReference>
<dbReference type="InterPro" id="IPR003607">
    <property type="entry name" value="HD/PDEase_dom"/>
</dbReference>
<dbReference type="Gene3D" id="3.30.450.40">
    <property type="match status" value="1"/>
</dbReference>
<proteinExistence type="predicted"/>
<dbReference type="PANTHER" id="PTHR43155">
    <property type="entry name" value="CYCLIC DI-GMP PHOSPHODIESTERASE PA4108-RELATED"/>
    <property type="match status" value="1"/>
</dbReference>
<evidence type="ECO:0000259" key="1">
    <source>
        <dbReference type="PROSITE" id="PS51832"/>
    </source>
</evidence>
<dbReference type="SMART" id="SM00065">
    <property type="entry name" value="GAF"/>
    <property type="match status" value="1"/>
</dbReference>
<sequence>MVEYPDIAYFLSKDLISKNSREEIYEKISITASKFIKSDIVTIFMLNEDTEKINCVNYYKDGKFIKKDLEILLGEGLIGSVIENGESLVSSNLKTDLSDIYYELEKQFTGMSSMLSVPIYAGSLVLGALNIYGKEIYEFSEEEVKIAKFIAMLGGIFIYSLTLYENANLLYLRQKDESRKISDLLEISKLVSSSLDLTSIIEYSIKRLMNYTKTDSALVYLKENNKDVNKFCYEFFNCNVTGCSNYGGSINCYNITDFSCPFVKCPPENKILQKCNACDFFKNISLKLFNAYNMDASFSGHDTLKLNDCKCLKTVSSDYPTINYYEDDSVSGSENNSPCDCFLKDISKKTFIAIPVKTDKDFLGLIFLLGKIKTEYSMETIDFTANISSIISVAVYNAQTLNYIEEEHFETISSISEAIEARDTYTRTHGDRLIDYGVMVAKELGLSHNEIKNIRYAAAMHDVGKIGIKDSILNKQGKLTDEEYEEIKKHPEIGYNMLKKIKFLSHIANDVLHHQERYDGKGYPFGLSGEDIPIASRIIAVVDTFDAMTTDRPYRKALPVETALEEIKKNSGTQFDPNVVEAFLKAVKSGGGGYPY</sequence>
<dbReference type="EMBL" id="SHMQ01000030">
    <property type="protein sequence ID" value="RZV37802.1"/>
    <property type="molecule type" value="Genomic_DNA"/>
</dbReference>
<dbReference type="InterPro" id="IPR037522">
    <property type="entry name" value="HD_GYP_dom"/>
</dbReference>
<dbReference type="SUPFAM" id="SSF55781">
    <property type="entry name" value="GAF domain-like"/>
    <property type="match status" value="2"/>
</dbReference>
<dbReference type="AlphaFoldDB" id="A0A520X9F3"/>
<protein>
    <submittedName>
        <fullName evidence="2">HD domain-containing protein</fullName>
    </submittedName>
</protein>
<dbReference type="Proteomes" id="UP000322454">
    <property type="component" value="Unassembled WGS sequence"/>
</dbReference>
<dbReference type="PROSITE" id="PS51832">
    <property type="entry name" value="HD_GYP"/>
    <property type="match status" value="1"/>
</dbReference>
<reference evidence="2 3" key="1">
    <citation type="submission" date="2019-01" db="EMBL/GenBank/DDBJ databases">
        <title>Insights into ecological role of a new deltaproteobacterial order Candidatus Sinidesulfobacterales (Sva0485) by metagenomics and metatranscriptomics.</title>
        <authorList>
            <person name="Tan S."/>
            <person name="Liu J."/>
            <person name="Fang Y."/>
            <person name="Hedlund B."/>
            <person name="Lian Z.-H."/>
            <person name="Huang L.-Y."/>
            <person name="Li J.-T."/>
            <person name="Huang L.-N."/>
            <person name="Li W.-J."/>
            <person name="Jiang H.-C."/>
            <person name="Dong H.-L."/>
            <person name="Shu W.-S."/>
        </authorList>
    </citation>
    <scope>NUCLEOTIDE SEQUENCE [LARGE SCALE GENOMIC DNA]</scope>
    <source>
        <strain evidence="2">AP4</strain>
    </source>
</reference>
<evidence type="ECO:0000313" key="2">
    <source>
        <dbReference type="EMBL" id="RZV37802.1"/>
    </source>
</evidence>
<evidence type="ECO:0000313" key="3">
    <source>
        <dbReference type="Proteomes" id="UP000322454"/>
    </source>
</evidence>
<dbReference type="SUPFAM" id="SSF109604">
    <property type="entry name" value="HD-domain/PDEase-like"/>
    <property type="match status" value="1"/>
</dbReference>
<dbReference type="Pfam" id="PF13487">
    <property type="entry name" value="HD_5"/>
    <property type="match status" value="1"/>
</dbReference>
<dbReference type="SMART" id="SM00471">
    <property type="entry name" value="HDc"/>
    <property type="match status" value="1"/>
</dbReference>
<organism evidence="2 3">
    <name type="scientific">Candidatus Acidulodesulfobacterium acidiphilum</name>
    <dbReference type="NCBI Taxonomy" id="2597224"/>
    <lineage>
        <taxon>Bacteria</taxon>
        <taxon>Deltaproteobacteria</taxon>
        <taxon>Candidatus Acidulodesulfobacterales</taxon>
        <taxon>Candidatus Acidulodesulfobacterium</taxon>
    </lineage>
</organism>
<accession>A0A520X9F3</accession>
<gene>
    <name evidence="2" type="ORF">EVJ48_08320</name>
</gene>